<dbReference type="FunFam" id="3.40.50.2020:FF:000014">
    <property type="entry name" value="Ribose-phosphate pyrophosphokinase 1"/>
    <property type="match status" value="1"/>
</dbReference>
<reference evidence="6" key="1">
    <citation type="journal article" date="2023" name="Mol. Phylogenet. Evol.">
        <title>Genome-scale phylogeny and comparative genomics of the fungal order Sordariales.</title>
        <authorList>
            <person name="Hensen N."/>
            <person name="Bonometti L."/>
            <person name="Westerberg I."/>
            <person name="Brannstrom I.O."/>
            <person name="Guillou S."/>
            <person name="Cros-Aarteil S."/>
            <person name="Calhoun S."/>
            <person name="Haridas S."/>
            <person name="Kuo A."/>
            <person name="Mondo S."/>
            <person name="Pangilinan J."/>
            <person name="Riley R."/>
            <person name="LaButti K."/>
            <person name="Andreopoulos B."/>
            <person name="Lipzen A."/>
            <person name="Chen C."/>
            <person name="Yan M."/>
            <person name="Daum C."/>
            <person name="Ng V."/>
            <person name="Clum A."/>
            <person name="Steindorff A."/>
            <person name="Ohm R.A."/>
            <person name="Martin F."/>
            <person name="Silar P."/>
            <person name="Natvig D.O."/>
            <person name="Lalanne C."/>
            <person name="Gautier V."/>
            <person name="Ament-Velasquez S.L."/>
            <person name="Kruys A."/>
            <person name="Hutchinson M.I."/>
            <person name="Powell A.J."/>
            <person name="Barry K."/>
            <person name="Miller A.N."/>
            <person name="Grigoriev I.V."/>
            <person name="Debuchy R."/>
            <person name="Gladieux P."/>
            <person name="Hiltunen Thoren M."/>
            <person name="Johannesson H."/>
        </authorList>
    </citation>
    <scope>NUCLEOTIDE SEQUENCE</scope>
    <source>
        <strain evidence="6">FGSC 1904</strain>
    </source>
</reference>
<feature type="region of interest" description="Disordered" evidence="4">
    <location>
        <begin position="66"/>
        <end position="86"/>
    </location>
</feature>
<evidence type="ECO:0000259" key="5">
    <source>
        <dbReference type="Pfam" id="PF13793"/>
    </source>
</evidence>
<feature type="compositionally biased region" description="Polar residues" evidence="4">
    <location>
        <begin position="216"/>
        <end position="237"/>
    </location>
</feature>
<dbReference type="InterPro" id="IPR005946">
    <property type="entry name" value="Rib-P_diPkinase"/>
</dbReference>
<dbReference type="AlphaFoldDB" id="A0AAE0PNF2"/>
<organism evidence="6 7">
    <name type="scientific">Sordaria brevicollis</name>
    <dbReference type="NCBI Taxonomy" id="83679"/>
    <lineage>
        <taxon>Eukaryota</taxon>
        <taxon>Fungi</taxon>
        <taxon>Dikarya</taxon>
        <taxon>Ascomycota</taxon>
        <taxon>Pezizomycotina</taxon>
        <taxon>Sordariomycetes</taxon>
        <taxon>Sordariomycetidae</taxon>
        <taxon>Sordariales</taxon>
        <taxon>Sordariaceae</taxon>
        <taxon>Sordaria</taxon>
    </lineage>
</organism>
<dbReference type="GO" id="GO:0006015">
    <property type="term" value="P:5-phosphoribose 1-diphosphate biosynthetic process"/>
    <property type="evidence" value="ECO:0007669"/>
    <property type="project" value="TreeGrafter"/>
</dbReference>
<dbReference type="InterPro" id="IPR000836">
    <property type="entry name" value="PRTase_dom"/>
</dbReference>
<comment type="pathway">
    <text evidence="1">Metabolic intermediate biosynthesis; 5-phospho-alpha-D-ribose 1-diphosphate biosynthesis; 5-phospho-alpha-D-ribose 1-diphosphate from D-ribose 5-phosphate (route I): step 1/1.</text>
</comment>
<dbReference type="InterPro" id="IPR029057">
    <property type="entry name" value="PRTase-like"/>
</dbReference>
<dbReference type="GO" id="GO:0004749">
    <property type="term" value="F:ribose phosphate diphosphokinase activity"/>
    <property type="evidence" value="ECO:0007669"/>
    <property type="project" value="TreeGrafter"/>
</dbReference>
<dbReference type="GO" id="GO:0002189">
    <property type="term" value="C:ribose phosphate diphosphokinase complex"/>
    <property type="evidence" value="ECO:0007669"/>
    <property type="project" value="TreeGrafter"/>
</dbReference>
<evidence type="ECO:0000256" key="2">
    <source>
        <dbReference type="ARBA" id="ARBA00006478"/>
    </source>
</evidence>
<dbReference type="CDD" id="cd06223">
    <property type="entry name" value="PRTases_typeI"/>
    <property type="match status" value="1"/>
</dbReference>
<name>A0AAE0PNF2_SORBR</name>
<proteinExistence type="inferred from homology"/>
<feature type="region of interest" description="Disordered" evidence="4">
    <location>
        <begin position="216"/>
        <end position="245"/>
    </location>
</feature>
<feature type="region of interest" description="Disordered" evidence="4">
    <location>
        <begin position="136"/>
        <end position="157"/>
    </location>
</feature>
<comment type="caution">
    <text evidence="6">The sequence shown here is derived from an EMBL/GenBank/DDBJ whole genome shotgun (WGS) entry which is preliminary data.</text>
</comment>
<dbReference type="PANTHER" id="PTHR10210">
    <property type="entry name" value="RIBOSE-PHOSPHATE DIPHOSPHOKINASE FAMILY MEMBER"/>
    <property type="match status" value="1"/>
</dbReference>
<accession>A0AAE0PNF2</accession>
<sequence length="509" mass="54517">MVRNIVVLSGNSHPKFVDSVCDYLGIPPASRVLEKFSSGETHCEIRDSIRGKDVYIIQSFGVGSDRNTANGNSNNKSNVSSSTTTAGTSPVTVNDYFIELCIMISACKTGSARRVTAVLPFFPYSRQPDLPYTKTGAPLGSRYREGSTTSTEGQGGVSYTFESVPVTPAPHIPRTAGLTSGTSQLTNSRNNGLSNSSISRGIAICDMVKAPATVTVTGPASDGGNSSVGEKPPQQQKSNDRFTTHDYENPTMAMAFQQKAGFKPMVAQAGSLIADLLTCAGADRIVTCDLHESTYQGFFDIPVDNLFAKPLLKRYIQHHIENYKEAVIVSPDAGGAKRAAAIADSLGLGFALIHKERRPPSKNQGNYPTMMLVGNVANRVCIMVDDLADTANTITRAAKLLKREGAVQVIALITHGVFSGDAVQRVIASALDRVVVTNTVAQGRHLEAFQAAADKAEGREEPVKRDRSDADRRVVGGKLEVLDIAPFFAEAIRRIVFGESVSMLVRDGD</sequence>
<dbReference type="EMBL" id="JAUTDP010000001">
    <property type="protein sequence ID" value="KAK3403213.1"/>
    <property type="molecule type" value="Genomic_DNA"/>
</dbReference>
<dbReference type="Gene3D" id="3.40.50.2020">
    <property type="match status" value="3"/>
</dbReference>
<protein>
    <submittedName>
        <fullName evidence="6">Phosphoribosyltransferase-like protein</fullName>
    </submittedName>
</protein>
<dbReference type="SMART" id="SM01400">
    <property type="entry name" value="Pribosyltran_N"/>
    <property type="match status" value="1"/>
</dbReference>
<evidence type="ECO:0000256" key="1">
    <source>
        <dbReference type="ARBA" id="ARBA00004996"/>
    </source>
</evidence>
<dbReference type="SUPFAM" id="SSF53271">
    <property type="entry name" value="PRTase-like"/>
    <property type="match status" value="2"/>
</dbReference>
<dbReference type="PANTHER" id="PTHR10210:SF36">
    <property type="entry name" value="RIBOSE-PHOSPHATE PYROPHOSPHOKINASE 5"/>
    <property type="match status" value="1"/>
</dbReference>
<evidence type="ECO:0000256" key="4">
    <source>
        <dbReference type="SAM" id="MobiDB-lite"/>
    </source>
</evidence>
<dbReference type="NCBIfam" id="TIGR01251">
    <property type="entry name" value="ribP_PPkin"/>
    <property type="match status" value="1"/>
</dbReference>
<keyword evidence="6" id="KW-0328">Glycosyltransferase</keyword>
<feature type="compositionally biased region" description="Low complexity" evidence="4">
    <location>
        <begin position="67"/>
        <end position="85"/>
    </location>
</feature>
<evidence type="ECO:0000313" key="7">
    <source>
        <dbReference type="Proteomes" id="UP001281003"/>
    </source>
</evidence>
<dbReference type="Proteomes" id="UP001281003">
    <property type="component" value="Unassembled WGS sequence"/>
</dbReference>
<gene>
    <name evidence="6" type="ORF">B0T20DRAFT_19567</name>
</gene>
<comment type="similarity">
    <text evidence="2">Belongs to the ribose-phosphate pyrophosphokinase family.</text>
</comment>
<reference evidence="6" key="2">
    <citation type="submission" date="2023-07" db="EMBL/GenBank/DDBJ databases">
        <authorList>
            <consortium name="Lawrence Berkeley National Laboratory"/>
            <person name="Haridas S."/>
            <person name="Hensen N."/>
            <person name="Bonometti L."/>
            <person name="Westerberg I."/>
            <person name="Brannstrom I.O."/>
            <person name="Guillou S."/>
            <person name="Cros-Aarteil S."/>
            <person name="Calhoun S."/>
            <person name="Kuo A."/>
            <person name="Mondo S."/>
            <person name="Pangilinan J."/>
            <person name="Riley R."/>
            <person name="LaButti K."/>
            <person name="Andreopoulos B."/>
            <person name="Lipzen A."/>
            <person name="Chen C."/>
            <person name="Yanf M."/>
            <person name="Daum C."/>
            <person name="Ng V."/>
            <person name="Clum A."/>
            <person name="Steindorff A."/>
            <person name="Ohm R."/>
            <person name="Martin F."/>
            <person name="Silar P."/>
            <person name="Natvig D."/>
            <person name="Lalanne C."/>
            <person name="Gautier V."/>
            <person name="Ament-velasquez S.L."/>
            <person name="Kruys A."/>
            <person name="Hutchinson M.I."/>
            <person name="Powell A.J."/>
            <person name="Barry K."/>
            <person name="Miller A.N."/>
            <person name="Grigoriev I.V."/>
            <person name="Debuchy R."/>
            <person name="Gladieux P."/>
            <person name="Thoren M.H."/>
            <person name="Johannesson H."/>
        </authorList>
    </citation>
    <scope>NUCLEOTIDE SEQUENCE</scope>
    <source>
        <strain evidence="6">FGSC 1904</strain>
    </source>
</reference>
<dbReference type="InterPro" id="IPR029099">
    <property type="entry name" value="Pribosyltran_N"/>
</dbReference>
<keyword evidence="3" id="KW-0545">Nucleotide biosynthesis</keyword>
<feature type="domain" description="Ribose-phosphate pyrophosphokinase N-terminal" evidence="5">
    <location>
        <begin position="5"/>
        <end position="128"/>
    </location>
</feature>
<dbReference type="GO" id="GO:0005737">
    <property type="term" value="C:cytoplasm"/>
    <property type="evidence" value="ECO:0007669"/>
    <property type="project" value="TreeGrafter"/>
</dbReference>
<feature type="region of interest" description="Disordered" evidence="4">
    <location>
        <begin position="173"/>
        <end position="193"/>
    </location>
</feature>
<dbReference type="Pfam" id="PF14572">
    <property type="entry name" value="Pribosyl_synth"/>
    <property type="match status" value="1"/>
</dbReference>
<keyword evidence="6" id="KW-0808">Transferase</keyword>
<keyword evidence="7" id="KW-1185">Reference proteome</keyword>
<dbReference type="FunFam" id="3.40.50.2020:FF:000030">
    <property type="entry name" value="Ribose-phosphate pyrophosphokinase II"/>
    <property type="match status" value="1"/>
</dbReference>
<dbReference type="GO" id="GO:0006164">
    <property type="term" value="P:purine nucleotide biosynthetic process"/>
    <property type="evidence" value="ECO:0007669"/>
    <property type="project" value="TreeGrafter"/>
</dbReference>
<feature type="compositionally biased region" description="Polar residues" evidence="4">
    <location>
        <begin position="177"/>
        <end position="193"/>
    </location>
</feature>
<dbReference type="GO" id="GO:0000287">
    <property type="term" value="F:magnesium ion binding"/>
    <property type="evidence" value="ECO:0007669"/>
    <property type="project" value="InterPro"/>
</dbReference>
<evidence type="ECO:0000256" key="3">
    <source>
        <dbReference type="ARBA" id="ARBA00022727"/>
    </source>
</evidence>
<evidence type="ECO:0000313" key="6">
    <source>
        <dbReference type="EMBL" id="KAK3403213.1"/>
    </source>
</evidence>
<dbReference type="Pfam" id="PF13793">
    <property type="entry name" value="Pribosyltran_N"/>
    <property type="match status" value="1"/>
</dbReference>
<dbReference type="GO" id="GO:0016757">
    <property type="term" value="F:glycosyltransferase activity"/>
    <property type="evidence" value="ECO:0007669"/>
    <property type="project" value="UniProtKB-KW"/>
</dbReference>
<dbReference type="GO" id="GO:0005524">
    <property type="term" value="F:ATP binding"/>
    <property type="evidence" value="ECO:0007669"/>
    <property type="project" value="TreeGrafter"/>
</dbReference>